<dbReference type="AlphaFoldDB" id="A0A7S2WNA7"/>
<gene>
    <name evidence="2" type="ORF">QSP1433_LOCUS12914</name>
</gene>
<sequence>MNTRQEGIESPRGSRMGAKFDEWDVNLPAYVDLEASTDPLAGDIKNTYTSPSAEDIHVRGPGYLNGEKVVDRTCKIPSEESPYLIAGINVYRCKSDLTHIASKVASLRDHVALQGAKDLKGSLYPQFLIITWNFRNSWTKEQTCVVHLFRRNDSLLLNGDDCGMADTFRRAFSSFIKGDQDSRSRRLKFIFKVREATPSVKKSISALGGEKPVLIAKKLTTKFFEGPNYLEINQDVGSSIIASMLNSTILKASSTMIVDTSWVLEAKDEEELPERVLGVVRWNYVHLGDVCVALNKDYSLVPESA</sequence>
<dbReference type="InterPro" id="IPR009769">
    <property type="entry name" value="EDR2_C"/>
</dbReference>
<dbReference type="Pfam" id="PF07059">
    <property type="entry name" value="EDR2_C"/>
    <property type="match status" value="1"/>
</dbReference>
<reference evidence="2" key="1">
    <citation type="submission" date="2021-01" db="EMBL/GenBank/DDBJ databases">
        <authorList>
            <person name="Corre E."/>
            <person name="Pelletier E."/>
            <person name="Niang G."/>
            <person name="Scheremetjew M."/>
            <person name="Finn R."/>
            <person name="Kale V."/>
            <person name="Holt S."/>
            <person name="Cochrane G."/>
            <person name="Meng A."/>
            <person name="Brown T."/>
            <person name="Cohen L."/>
        </authorList>
    </citation>
    <scope>NUCLEOTIDE SEQUENCE</scope>
    <source>
        <strain evidence="2">NY070348D</strain>
    </source>
</reference>
<dbReference type="PANTHER" id="PTHR12136:SF41">
    <property type="entry name" value="PLECKSTRIN HOMOLOGY (PH) AND LIPID-BINDING START DOMAINS-CONTAINING PROTEIN"/>
    <property type="match status" value="1"/>
</dbReference>
<evidence type="ECO:0000259" key="1">
    <source>
        <dbReference type="Pfam" id="PF07059"/>
    </source>
</evidence>
<feature type="domain" description="Protein ENHANCED DISEASE RESISTANCE 2 C-terminal" evidence="1">
    <location>
        <begin position="49"/>
        <end position="285"/>
    </location>
</feature>
<protein>
    <recommendedName>
        <fullName evidence="1">Protein ENHANCED DISEASE RESISTANCE 2 C-terminal domain-containing protein</fullName>
    </recommendedName>
</protein>
<dbReference type="PANTHER" id="PTHR12136">
    <property type="entry name" value="ENHANCED DISEASE RESISTANCE-RELATED"/>
    <property type="match status" value="1"/>
</dbReference>
<organism evidence="2">
    <name type="scientific">Mucochytrium quahogii</name>
    <dbReference type="NCBI Taxonomy" id="96639"/>
    <lineage>
        <taxon>Eukaryota</taxon>
        <taxon>Sar</taxon>
        <taxon>Stramenopiles</taxon>
        <taxon>Bigyra</taxon>
        <taxon>Labyrinthulomycetes</taxon>
        <taxon>Thraustochytrida</taxon>
        <taxon>Thraustochytriidae</taxon>
        <taxon>Mucochytrium</taxon>
    </lineage>
</organism>
<proteinExistence type="predicted"/>
<accession>A0A7S2WNA7</accession>
<dbReference type="InterPro" id="IPR045096">
    <property type="entry name" value="EDR2-like"/>
</dbReference>
<dbReference type="EMBL" id="HBHK01020336">
    <property type="protein sequence ID" value="CAD9696612.1"/>
    <property type="molecule type" value="Transcribed_RNA"/>
</dbReference>
<evidence type="ECO:0000313" key="2">
    <source>
        <dbReference type="EMBL" id="CAD9696612.1"/>
    </source>
</evidence>
<name>A0A7S2WNA7_9STRA</name>